<dbReference type="SUPFAM" id="SSF55785">
    <property type="entry name" value="PYP-like sensor domain (PAS domain)"/>
    <property type="match status" value="1"/>
</dbReference>
<accession>A0A2T1DUV1</accession>
<comment type="caution">
    <text evidence="6">The sequence shown here is derived from an EMBL/GenBank/DDBJ whole genome shotgun (WGS) entry which is preliminary data.</text>
</comment>
<dbReference type="AlphaFoldDB" id="A0A2T1DUV1"/>
<dbReference type="PANTHER" id="PTHR44688:SF25">
    <property type="entry name" value="HTH LUXR-TYPE DOMAIN-CONTAINING PROTEIN"/>
    <property type="match status" value="1"/>
</dbReference>
<reference evidence="6 7" key="2">
    <citation type="submission" date="2018-03" db="EMBL/GenBank/DDBJ databases">
        <title>The ancient ancestry and fast evolution of plastids.</title>
        <authorList>
            <person name="Moore K.R."/>
            <person name="Magnabosco C."/>
            <person name="Momper L."/>
            <person name="Gold D.A."/>
            <person name="Bosak T."/>
            <person name="Fournier G.P."/>
        </authorList>
    </citation>
    <scope>NUCLEOTIDE SEQUENCE [LARGE SCALE GENOMIC DNA]</scope>
    <source>
        <strain evidence="6 7">ULC18</strain>
    </source>
</reference>
<dbReference type="GO" id="GO:0003677">
    <property type="term" value="F:DNA binding"/>
    <property type="evidence" value="ECO:0007669"/>
    <property type="project" value="UniProtKB-KW"/>
</dbReference>
<dbReference type="InterPro" id="IPR000014">
    <property type="entry name" value="PAS"/>
</dbReference>
<dbReference type="SUPFAM" id="SSF46894">
    <property type="entry name" value="C-terminal effector domain of the bipartite response regulators"/>
    <property type="match status" value="1"/>
</dbReference>
<evidence type="ECO:0000256" key="4">
    <source>
        <dbReference type="SAM" id="MobiDB-lite"/>
    </source>
</evidence>
<dbReference type="InterPro" id="IPR035965">
    <property type="entry name" value="PAS-like_dom_sf"/>
</dbReference>
<dbReference type="InterPro" id="IPR016032">
    <property type="entry name" value="Sig_transdc_resp-reg_C-effctor"/>
</dbReference>
<proteinExistence type="predicted"/>
<dbReference type="EMBL" id="PVWK01000151">
    <property type="protein sequence ID" value="PSB24211.1"/>
    <property type="molecule type" value="Genomic_DNA"/>
</dbReference>
<feature type="compositionally biased region" description="Polar residues" evidence="4">
    <location>
        <begin position="1"/>
        <end position="18"/>
    </location>
</feature>
<keyword evidence="1" id="KW-0805">Transcription regulation</keyword>
<dbReference type="Pfam" id="PF00196">
    <property type="entry name" value="GerE"/>
    <property type="match status" value="1"/>
</dbReference>
<evidence type="ECO:0000256" key="3">
    <source>
        <dbReference type="ARBA" id="ARBA00023163"/>
    </source>
</evidence>
<dbReference type="CDD" id="cd06170">
    <property type="entry name" value="LuxR_C_like"/>
    <property type="match status" value="1"/>
</dbReference>
<feature type="domain" description="HTH luxR-type" evidence="5">
    <location>
        <begin position="206"/>
        <end position="263"/>
    </location>
</feature>
<evidence type="ECO:0000313" key="6">
    <source>
        <dbReference type="EMBL" id="PSB24211.1"/>
    </source>
</evidence>
<dbReference type="InterPro" id="IPR036388">
    <property type="entry name" value="WH-like_DNA-bd_sf"/>
</dbReference>
<dbReference type="PROSITE" id="PS50043">
    <property type="entry name" value="HTH_LUXR_2"/>
    <property type="match status" value="1"/>
</dbReference>
<evidence type="ECO:0000256" key="2">
    <source>
        <dbReference type="ARBA" id="ARBA00023125"/>
    </source>
</evidence>
<dbReference type="SMART" id="SM00421">
    <property type="entry name" value="HTH_LUXR"/>
    <property type="match status" value="1"/>
</dbReference>
<evidence type="ECO:0000256" key="1">
    <source>
        <dbReference type="ARBA" id="ARBA00023015"/>
    </source>
</evidence>
<dbReference type="SMART" id="SM00091">
    <property type="entry name" value="PAS"/>
    <property type="match status" value="1"/>
</dbReference>
<keyword evidence="3" id="KW-0804">Transcription</keyword>
<keyword evidence="7" id="KW-1185">Reference proteome</keyword>
<organism evidence="6 7">
    <name type="scientific">Stenomitos frigidus ULC18</name>
    <dbReference type="NCBI Taxonomy" id="2107698"/>
    <lineage>
        <taxon>Bacteria</taxon>
        <taxon>Bacillati</taxon>
        <taxon>Cyanobacteriota</taxon>
        <taxon>Cyanophyceae</taxon>
        <taxon>Leptolyngbyales</taxon>
        <taxon>Leptolyngbyaceae</taxon>
        <taxon>Stenomitos</taxon>
    </lineage>
</organism>
<feature type="region of interest" description="Disordered" evidence="4">
    <location>
        <begin position="1"/>
        <end position="26"/>
    </location>
</feature>
<dbReference type="Proteomes" id="UP000239576">
    <property type="component" value="Unassembled WGS sequence"/>
</dbReference>
<evidence type="ECO:0000313" key="7">
    <source>
        <dbReference type="Proteomes" id="UP000239576"/>
    </source>
</evidence>
<sequence>MSLLRSSEASHSDLTQGRSTRRGGIDHDAIEQTYHLSGDAMLTRDYEVPNCLPYNSLSHSRDISPTASLMAAPVRDLNSALESSSLLSALVEALPKGVIVLSIDRAIFYWNQNARRLCQKLSSTQRYGTTLPTIVNELFGQVVETGAASEPVLLEYETTDCCSFRLTACWLAADISNEVNLALTQQAYVLITIEDRDEVLRQDIRIEQKKFQLTNREAEVWLLLKREYSYQAIATTLHISLNTVKTHIRNIHAKRHPYQSLPA</sequence>
<reference evidence="7" key="1">
    <citation type="submission" date="2018-02" db="EMBL/GenBank/DDBJ databases">
        <authorList>
            <person name="Moore K."/>
            <person name="Momper L."/>
        </authorList>
    </citation>
    <scope>NUCLEOTIDE SEQUENCE [LARGE SCALE GENOMIC DNA]</scope>
    <source>
        <strain evidence="7">ULC18</strain>
    </source>
</reference>
<name>A0A2T1DUV1_9CYAN</name>
<gene>
    <name evidence="6" type="ORF">C7B82_28030</name>
</gene>
<protein>
    <recommendedName>
        <fullName evidence="5">HTH luxR-type domain-containing protein</fullName>
    </recommendedName>
</protein>
<dbReference type="InterPro" id="IPR000792">
    <property type="entry name" value="Tscrpt_reg_LuxR_C"/>
</dbReference>
<dbReference type="Gene3D" id="1.10.10.10">
    <property type="entry name" value="Winged helix-like DNA-binding domain superfamily/Winged helix DNA-binding domain"/>
    <property type="match status" value="1"/>
</dbReference>
<evidence type="ECO:0000259" key="5">
    <source>
        <dbReference type="PROSITE" id="PS50043"/>
    </source>
</evidence>
<dbReference type="PANTHER" id="PTHR44688">
    <property type="entry name" value="DNA-BINDING TRANSCRIPTIONAL ACTIVATOR DEVR_DOSR"/>
    <property type="match status" value="1"/>
</dbReference>
<dbReference type="GO" id="GO:0006355">
    <property type="term" value="P:regulation of DNA-templated transcription"/>
    <property type="evidence" value="ECO:0007669"/>
    <property type="project" value="InterPro"/>
</dbReference>
<keyword evidence="2" id="KW-0238">DNA-binding</keyword>